<name>A0A508A3R2_9GAMM</name>
<comment type="caution">
    <text evidence="1">The sequence shown here is derived from an EMBL/GenBank/DDBJ whole genome shotgun (WGS) entry which is preliminary data.</text>
</comment>
<accession>A0A508A3R2</accession>
<evidence type="ECO:0000313" key="1">
    <source>
        <dbReference type="EMBL" id="KAB8168502.1"/>
    </source>
</evidence>
<dbReference type="Proteomes" id="UP000320431">
    <property type="component" value="Unassembled WGS sequence"/>
</dbReference>
<sequence length="347" mass="38973">MADLTSREGRCDGLLESAAGKVPEYDHDRISVHDLIELGISAAAPSSATSVLACAAQIAGRAAVSPTTDSETPVVAQKNVADPTAGDVFPFEVLDLYEEDSRPTPEDHLEQLWYLEVPEAGDEEVVREVSKTGVSSDERAMQLALEFLQEEGLYSERHLDLLADIIRQRGWSSVQHQIRGLVLAGYDIAQIYSMFQLTDAWLHCVESDTLAPERWHGGTRLTWLEAAQLLDFQGHDAELEQIADFLSSEQEVWHELRRDSGQLATFKNYLFKYRLSPRTQVSDGIWQSNLDPDDTRSFDGTRNYLYSSCWWDEPIDGGARDVRQMFGAICDPARIADWLSPDTEELY</sequence>
<dbReference type="EMBL" id="VICD02000284">
    <property type="protein sequence ID" value="KAB8168502.1"/>
    <property type="molecule type" value="Genomic_DNA"/>
</dbReference>
<proteinExistence type="predicted"/>
<organism evidence="1 2">
    <name type="scientific">Marilutibacter maris</name>
    <dbReference type="NCBI Taxonomy" id="1605891"/>
    <lineage>
        <taxon>Bacteria</taxon>
        <taxon>Pseudomonadati</taxon>
        <taxon>Pseudomonadota</taxon>
        <taxon>Gammaproteobacteria</taxon>
        <taxon>Lysobacterales</taxon>
        <taxon>Lysobacteraceae</taxon>
        <taxon>Marilutibacter</taxon>
    </lineage>
</organism>
<gene>
    <name evidence="1" type="ORF">FKV24_016265</name>
</gene>
<reference evidence="1 2" key="1">
    <citation type="submission" date="2019-10" db="EMBL/GenBank/DDBJ databases">
        <title>Lysobacter alkalisoli sp. nov., isolated from saline-alkaline soil.</title>
        <authorList>
            <person name="Sun J.-Q."/>
        </authorList>
    </citation>
    <scope>NUCLEOTIDE SEQUENCE [LARGE SCALE GENOMIC DNA]</scope>
    <source>
        <strain evidence="1 2">KCTC 42381</strain>
    </source>
</reference>
<evidence type="ECO:0000313" key="2">
    <source>
        <dbReference type="Proteomes" id="UP000320431"/>
    </source>
</evidence>
<protein>
    <submittedName>
        <fullName evidence="1">Uncharacterized protein</fullName>
    </submittedName>
</protein>
<dbReference type="AlphaFoldDB" id="A0A508A3R2"/>
<dbReference type="RefSeq" id="WP_141483116.1">
    <property type="nucleotide sequence ID" value="NZ_VICD02000284.1"/>
</dbReference>